<proteinExistence type="predicted"/>
<evidence type="ECO:0000313" key="1">
    <source>
        <dbReference type="EMBL" id="KAF6336916.1"/>
    </source>
</evidence>
<sequence length="127" mass="13784">MCYVTVFLLQNTKLYDGGKEVILELNDLLARAVEAVAESFLLSIDNGTNHSEANSGPQTPELNKGEVEIQTGCKFRVGNMSIEIKSKAARLPSTTGSDVVGKVRGNDIFVCSSENGAWHHRDSQSLD</sequence>
<reference evidence="1 2" key="1">
    <citation type="journal article" date="2020" name="Nature">
        <title>Six reference-quality genomes reveal evolution of bat adaptations.</title>
        <authorList>
            <person name="Jebb D."/>
            <person name="Huang Z."/>
            <person name="Pippel M."/>
            <person name="Hughes G.M."/>
            <person name="Lavrichenko K."/>
            <person name="Devanna P."/>
            <person name="Winkler S."/>
            <person name="Jermiin L.S."/>
            <person name="Skirmuntt E.C."/>
            <person name="Katzourakis A."/>
            <person name="Burkitt-Gray L."/>
            <person name="Ray D.A."/>
            <person name="Sullivan K.A.M."/>
            <person name="Roscito J.G."/>
            <person name="Kirilenko B.M."/>
            <person name="Davalos L.M."/>
            <person name="Corthals A.P."/>
            <person name="Power M.L."/>
            <person name="Jones G."/>
            <person name="Ransome R.D."/>
            <person name="Dechmann D.K.N."/>
            <person name="Locatelli A.G."/>
            <person name="Puechmaille S.J."/>
            <person name="Fedrigo O."/>
            <person name="Jarvis E.D."/>
            <person name="Hiller M."/>
            <person name="Vernes S.C."/>
            <person name="Myers E.W."/>
            <person name="Teeling E.C."/>
        </authorList>
    </citation>
    <scope>NUCLEOTIDE SEQUENCE [LARGE SCALE GENOMIC DNA]</scope>
    <source>
        <strain evidence="1">MMyoMyo1</strain>
        <tissue evidence="1">Flight muscle</tissue>
    </source>
</reference>
<organism evidence="1 2">
    <name type="scientific">Myotis myotis</name>
    <name type="common">Greater mouse-eared bat</name>
    <name type="synonym">Vespertilio myotis</name>
    <dbReference type="NCBI Taxonomy" id="51298"/>
    <lineage>
        <taxon>Eukaryota</taxon>
        <taxon>Metazoa</taxon>
        <taxon>Chordata</taxon>
        <taxon>Craniata</taxon>
        <taxon>Vertebrata</taxon>
        <taxon>Euteleostomi</taxon>
        <taxon>Mammalia</taxon>
        <taxon>Eutheria</taxon>
        <taxon>Laurasiatheria</taxon>
        <taxon>Chiroptera</taxon>
        <taxon>Yangochiroptera</taxon>
        <taxon>Vespertilionidae</taxon>
        <taxon>Myotis</taxon>
    </lineage>
</organism>
<dbReference type="EMBL" id="JABWUV010000008">
    <property type="protein sequence ID" value="KAF6336916.1"/>
    <property type="molecule type" value="Genomic_DNA"/>
</dbReference>
<protein>
    <submittedName>
        <fullName evidence="1">Uncharacterized protein</fullName>
    </submittedName>
</protein>
<keyword evidence="2" id="KW-1185">Reference proteome</keyword>
<dbReference type="Proteomes" id="UP000527355">
    <property type="component" value="Unassembled WGS sequence"/>
</dbReference>
<accession>A0A7J7WHW4</accession>
<comment type="caution">
    <text evidence="1">The sequence shown here is derived from an EMBL/GenBank/DDBJ whole genome shotgun (WGS) entry which is preliminary data.</text>
</comment>
<gene>
    <name evidence="1" type="ORF">mMyoMyo1_012117</name>
</gene>
<dbReference type="AlphaFoldDB" id="A0A7J7WHW4"/>
<evidence type="ECO:0000313" key="2">
    <source>
        <dbReference type="Proteomes" id="UP000527355"/>
    </source>
</evidence>
<name>A0A7J7WHW4_MYOMY</name>